<dbReference type="PIRSF" id="PIRSF036542">
    <property type="entry name" value="SpmA_SpmB"/>
    <property type="match status" value="1"/>
</dbReference>
<comment type="caution">
    <text evidence="3">The sequence shown here is derived from an EMBL/GenBank/DDBJ whole genome shotgun (WGS) entry which is preliminary data.</text>
</comment>
<sequence>MDGIQFAAGVFYVLAAVGGIAILRAAQKSGNGALSLVWILFFYIAAAIGLYKFFFLHDNDVFKTLVDGVFDSAKSSVIDVAFPLAGTMVFFLGLMNIAEKAGAINWLARLLNPFMKRLFPGVPDNHPAMGQMVMNFSANMLGLDNAATPFGLKAMESLQTLNKDKETATNAQIMFLVLHTSGLTLIPLSIIAYRLAAGSANPSSVFIPCVLGTVCTTLAAIILVSIWQKIKWDRILITWLGSIALAVGLLIWWVSGMDAVQKDIFSKVAGNLVLLLIITLIIIAGVWKKVNVFDAFIEGAKGGFDVIIKIIPYLVGMLVAIRVFRDSGALGYIVDGLTAVIRTMGLNADFTPSLPVAIMKPFSGSGARGLMIDVMKSNGPDSFVGQLACTFHGSADTTFYIVALYFGSVGIKKVRYSIWAGMLADFIGVIAAILIAYVFFR</sequence>
<reference evidence="3 4" key="1">
    <citation type="submission" date="2019-01" db="EMBL/GenBank/DDBJ databases">
        <title>Filimonas sp. strain TTM-71.</title>
        <authorList>
            <person name="Chen W.-M."/>
        </authorList>
    </citation>
    <scope>NUCLEOTIDE SEQUENCE [LARGE SCALE GENOMIC DNA]</scope>
    <source>
        <strain evidence="3 4">TTM-71</strain>
    </source>
</reference>
<keyword evidence="1" id="KW-0472">Membrane</keyword>
<dbReference type="EMBL" id="SDHZ01000001">
    <property type="protein sequence ID" value="RXK86419.1"/>
    <property type="molecule type" value="Genomic_DNA"/>
</dbReference>
<dbReference type="Proteomes" id="UP000290545">
    <property type="component" value="Unassembled WGS sequence"/>
</dbReference>
<dbReference type="InterPro" id="IPR011642">
    <property type="entry name" value="Gate_dom"/>
</dbReference>
<feature type="transmembrane region" description="Helical" evidence="1">
    <location>
        <begin position="268"/>
        <end position="286"/>
    </location>
</feature>
<name>A0A4Q1DCY1_9BACT</name>
<organism evidence="3 4">
    <name type="scientific">Filimonas effusa</name>
    <dbReference type="NCBI Taxonomy" id="2508721"/>
    <lineage>
        <taxon>Bacteria</taxon>
        <taxon>Pseudomonadati</taxon>
        <taxon>Bacteroidota</taxon>
        <taxon>Chitinophagia</taxon>
        <taxon>Chitinophagales</taxon>
        <taxon>Chitinophagaceae</taxon>
        <taxon>Filimonas</taxon>
    </lineage>
</organism>
<proteinExistence type="predicted"/>
<accession>A0A4Q1DCY1</accession>
<evidence type="ECO:0000256" key="1">
    <source>
        <dbReference type="SAM" id="Phobius"/>
    </source>
</evidence>
<keyword evidence="1" id="KW-0812">Transmembrane</keyword>
<feature type="transmembrane region" description="Helical" evidence="1">
    <location>
        <begin position="6"/>
        <end position="26"/>
    </location>
</feature>
<feature type="transmembrane region" description="Helical" evidence="1">
    <location>
        <begin position="76"/>
        <end position="97"/>
    </location>
</feature>
<keyword evidence="4" id="KW-1185">Reference proteome</keyword>
<dbReference type="InterPro" id="IPR052549">
    <property type="entry name" value="SpmB"/>
</dbReference>
<gene>
    <name evidence="3" type="ORF">ESB13_06330</name>
</gene>
<feature type="domain" description="Nucleoside transporter/FeoB GTPase Gate" evidence="2">
    <location>
        <begin position="308"/>
        <end position="412"/>
    </location>
</feature>
<dbReference type="OrthoDB" id="9805623at2"/>
<feature type="transmembrane region" description="Helical" evidence="1">
    <location>
        <begin position="418"/>
        <end position="440"/>
    </location>
</feature>
<dbReference type="AlphaFoldDB" id="A0A4Q1DCY1"/>
<dbReference type="GO" id="GO:0005886">
    <property type="term" value="C:plasma membrane"/>
    <property type="evidence" value="ECO:0007669"/>
    <property type="project" value="TreeGrafter"/>
</dbReference>
<feature type="transmembrane region" description="Helical" evidence="1">
    <location>
        <begin position="205"/>
        <end position="224"/>
    </location>
</feature>
<protein>
    <recommendedName>
        <fullName evidence="2">Nucleoside transporter/FeoB GTPase Gate domain-containing protein</fullName>
    </recommendedName>
</protein>
<dbReference type="PANTHER" id="PTHR35793">
    <property type="entry name" value="INNER MEMBRANE PROTEIN YJIG"/>
    <property type="match status" value="1"/>
</dbReference>
<dbReference type="InterPro" id="IPR011415">
    <property type="entry name" value="SpmA_SpmB"/>
</dbReference>
<dbReference type="PANTHER" id="PTHR35793:SF2">
    <property type="entry name" value="INNER MEMBRANE PROTEIN YJIG"/>
    <property type="match status" value="1"/>
</dbReference>
<evidence type="ECO:0000259" key="2">
    <source>
        <dbReference type="Pfam" id="PF07670"/>
    </source>
</evidence>
<feature type="domain" description="Nucleoside transporter/FeoB GTPase Gate" evidence="2">
    <location>
        <begin position="83"/>
        <end position="190"/>
    </location>
</feature>
<keyword evidence="1" id="KW-1133">Transmembrane helix</keyword>
<feature type="transmembrane region" description="Helical" evidence="1">
    <location>
        <begin position="383"/>
        <end position="406"/>
    </location>
</feature>
<dbReference type="RefSeq" id="WP_129002169.1">
    <property type="nucleotide sequence ID" value="NZ_SDHZ01000001.1"/>
</dbReference>
<dbReference type="Pfam" id="PF07670">
    <property type="entry name" value="Gate"/>
    <property type="match status" value="2"/>
</dbReference>
<evidence type="ECO:0000313" key="3">
    <source>
        <dbReference type="EMBL" id="RXK86419.1"/>
    </source>
</evidence>
<feature type="transmembrane region" description="Helical" evidence="1">
    <location>
        <begin position="173"/>
        <end position="193"/>
    </location>
</feature>
<feature type="transmembrane region" description="Helical" evidence="1">
    <location>
        <begin position="236"/>
        <end position="256"/>
    </location>
</feature>
<feature type="transmembrane region" description="Helical" evidence="1">
    <location>
        <begin position="306"/>
        <end position="324"/>
    </location>
</feature>
<feature type="transmembrane region" description="Helical" evidence="1">
    <location>
        <begin position="33"/>
        <end position="56"/>
    </location>
</feature>
<evidence type="ECO:0000313" key="4">
    <source>
        <dbReference type="Proteomes" id="UP000290545"/>
    </source>
</evidence>